<dbReference type="PANTHER" id="PTHR43591">
    <property type="entry name" value="METHYLTRANSFERASE"/>
    <property type="match status" value="1"/>
</dbReference>
<evidence type="ECO:0000256" key="1">
    <source>
        <dbReference type="ARBA" id="ARBA00022603"/>
    </source>
</evidence>
<evidence type="ECO:0000313" key="6">
    <source>
        <dbReference type="Proteomes" id="UP000510869"/>
    </source>
</evidence>
<keyword evidence="3" id="KW-0949">S-adenosyl-L-methionine</keyword>
<keyword evidence="1 5" id="KW-0489">Methyltransferase</keyword>
<proteinExistence type="predicted"/>
<dbReference type="SUPFAM" id="SSF53335">
    <property type="entry name" value="S-adenosyl-L-methionine-dependent methyltransferases"/>
    <property type="match status" value="1"/>
</dbReference>
<keyword evidence="6" id="KW-1185">Reference proteome</keyword>
<evidence type="ECO:0000256" key="3">
    <source>
        <dbReference type="ARBA" id="ARBA00022691"/>
    </source>
</evidence>
<feature type="domain" description="Methyltransferase type 11" evidence="4">
    <location>
        <begin position="42"/>
        <end position="144"/>
    </location>
</feature>
<keyword evidence="2" id="KW-0808">Transferase</keyword>
<evidence type="ECO:0000256" key="2">
    <source>
        <dbReference type="ARBA" id="ARBA00022679"/>
    </source>
</evidence>
<reference evidence="5 6" key="1">
    <citation type="submission" date="2020-07" db="EMBL/GenBank/DDBJ databases">
        <title>Natrinema (YPL30) sp. nov. and Haloterrigena xxxxxx (YPL8) sp. nov., isolated from a salt mine.</title>
        <authorList>
            <person name="Cui H."/>
        </authorList>
    </citation>
    <scope>NUCLEOTIDE SEQUENCE [LARGE SCALE GENOMIC DNA]</scope>
    <source>
        <strain evidence="5 6">YPL13</strain>
    </source>
</reference>
<gene>
    <name evidence="5" type="ORF">HYG81_18000</name>
</gene>
<evidence type="ECO:0000259" key="4">
    <source>
        <dbReference type="Pfam" id="PF08241"/>
    </source>
</evidence>
<organism evidence="5 6">
    <name type="scientific">Natrinema zhouii</name>
    <dbReference type="NCBI Taxonomy" id="1710539"/>
    <lineage>
        <taxon>Archaea</taxon>
        <taxon>Methanobacteriati</taxon>
        <taxon>Methanobacteriota</taxon>
        <taxon>Stenosarchaea group</taxon>
        <taxon>Halobacteria</taxon>
        <taxon>Halobacteriales</taxon>
        <taxon>Natrialbaceae</taxon>
        <taxon>Natrinema</taxon>
    </lineage>
</organism>
<dbReference type="PROSITE" id="PS01184">
    <property type="entry name" value="UBIE_2"/>
    <property type="match status" value="1"/>
</dbReference>
<name>A0A7D6GUS3_9EURY</name>
<dbReference type="InterPro" id="IPR013216">
    <property type="entry name" value="Methyltransf_11"/>
</dbReference>
<dbReference type="GO" id="GO:0008757">
    <property type="term" value="F:S-adenosylmethionine-dependent methyltransferase activity"/>
    <property type="evidence" value="ECO:0007669"/>
    <property type="project" value="InterPro"/>
</dbReference>
<dbReference type="Gene3D" id="3.40.50.150">
    <property type="entry name" value="Vaccinia Virus protein VP39"/>
    <property type="match status" value="1"/>
</dbReference>
<dbReference type="GO" id="GO:0032259">
    <property type="term" value="P:methylation"/>
    <property type="evidence" value="ECO:0007669"/>
    <property type="project" value="UniProtKB-KW"/>
</dbReference>
<dbReference type="InterPro" id="IPR029063">
    <property type="entry name" value="SAM-dependent_MTases_sf"/>
</dbReference>
<dbReference type="AlphaFoldDB" id="A0A7D6GUS3"/>
<dbReference type="CDD" id="cd02440">
    <property type="entry name" value="AdoMet_MTases"/>
    <property type="match status" value="1"/>
</dbReference>
<dbReference type="OrthoDB" id="302307at2157"/>
<dbReference type="InterPro" id="IPR023576">
    <property type="entry name" value="UbiE/COQ5_MeTrFase_CS"/>
</dbReference>
<dbReference type="PANTHER" id="PTHR43591:SF110">
    <property type="entry name" value="RHODANESE DOMAIN-CONTAINING PROTEIN"/>
    <property type="match status" value="1"/>
</dbReference>
<protein>
    <submittedName>
        <fullName evidence="5">Methyltransferase domain-containing protein</fullName>
    </submittedName>
</protein>
<sequence length="196" mass="21242">MGYHTYPVDRADALEDPGRYRYCSREELLAMLEPSVDGVVADLGSGTGFYADDVAPFVDTLYAVDVQSAMHDRYREKGVPEAVEFVTAGVSSLPFGDDHLDGAYSTMTYHEYAPTTVDGRDTEGDDRGSLEELARVIRPGGRLVTVDWSADGDPEIGPPLEQRFGLDEATTQLAAAGFDIELACDRPATIAIVATR</sequence>
<dbReference type="Pfam" id="PF08241">
    <property type="entry name" value="Methyltransf_11"/>
    <property type="match status" value="1"/>
</dbReference>
<dbReference type="EMBL" id="CP059154">
    <property type="protein sequence ID" value="QLK25944.1"/>
    <property type="molecule type" value="Genomic_DNA"/>
</dbReference>
<accession>A0A7D6GUS3</accession>
<evidence type="ECO:0000313" key="5">
    <source>
        <dbReference type="EMBL" id="QLK25944.1"/>
    </source>
</evidence>
<dbReference type="KEGG" id="nay:HYG81_18000"/>
<dbReference type="Proteomes" id="UP000510869">
    <property type="component" value="Chromosome"/>
</dbReference>
<dbReference type="RefSeq" id="WP_180841125.1">
    <property type="nucleotide sequence ID" value="NZ_CP059154.1"/>
</dbReference>
<dbReference type="GeneID" id="56145139"/>